<evidence type="ECO:0000313" key="2">
    <source>
        <dbReference type="EMBL" id="MBZ3925610.1"/>
    </source>
</evidence>
<dbReference type="InterPro" id="IPR029058">
    <property type="entry name" value="AB_hydrolase_fold"/>
</dbReference>
<dbReference type="EMBL" id="LOKL01000132">
    <property type="protein sequence ID" value="MBZ3925610.1"/>
    <property type="molecule type" value="Genomic_DNA"/>
</dbReference>
<gene>
    <name evidence="2" type="ORF">Xseb_16670</name>
</gene>
<reference evidence="2" key="1">
    <citation type="submission" date="2015-12" db="EMBL/GenBank/DDBJ databases">
        <authorList>
            <person name="Bansal K."/>
            <person name="Midha S."/>
            <person name="Patil P.B."/>
        </authorList>
    </citation>
    <scope>NUCLEOTIDE SEQUENCE</scope>
    <source>
        <strain evidence="2">LMG867</strain>
    </source>
</reference>
<comment type="caution">
    <text evidence="2">The sequence shown here is derived from an EMBL/GenBank/DDBJ whole genome shotgun (WGS) entry which is preliminary data.</text>
</comment>
<dbReference type="GO" id="GO:0008233">
    <property type="term" value="F:peptidase activity"/>
    <property type="evidence" value="ECO:0007669"/>
    <property type="project" value="InterPro"/>
</dbReference>
<dbReference type="Gene3D" id="3.40.50.1820">
    <property type="entry name" value="alpha/beta hydrolase"/>
    <property type="match status" value="1"/>
</dbReference>
<evidence type="ECO:0008006" key="4">
    <source>
        <dbReference type="Google" id="ProtNLM"/>
    </source>
</evidence>
<keyword evidence="1" id="KW-0378">Hydrolase</keyword>
<name>A0AAW4RMP8_XANCI</name>
<dbReference type="GO" id="GO:0006508">
    <property type="term" value="P:proteolysis"/>
    <property type="evidence" value="ECO:0007669"/>
    <property type="project" value="InterPro"/>
</dbReference>
<dbReference type="Proteomes" id="UP000825388">
    <property type="component" value="Unassembled WGS sequence"/>
</dbReference>
<organism evidence="2 3">
    <name type="scientific">Xanthomonas citri pv. sesbaniae</name>
    <dbReference type="NCBI Taxonomy" id="473425"/>
    <lineage>
        <taxon>Bacteria</taxon>
        <taxon>Pseudomonadati</taxon>
        <taxon>Pseudomonadota</taxon>
        <taxon>Gammaproteobacteria</taxon>
        <taxon>Lysobacterales</taxon>
        <taxon>Lysobacteraceae</taxon>
        <taxon>Xanthomonas</taxon>
    </lineage>
</organism>
<sequence length="72" mass="7975">MQIGGIQQWVTIEGQDCRNPVVLIVHGGPGNPNTPFAHRLFGSWTRDFTIVQWDQRGSGKTTRQASLPTASR</sequence>
<evidence type="ECO:0000256" key="1">
    <source>
        <dbReference type="ARBA" id="ARBA00022801"/>
    </source>
</evidence>
<dbReference type="AlphaFoldDB" id="A0AAW4RMP8"/>
<accession>A0AAW4RMP8</accession>
<evidence type="ECO:0000313" key="3">
    <source>
        <dbReference type="Proteomes" id="UP000825388"/>
    </source>
</evidence>
<proteinExistence type="predicted"/>
<dbReference type="PRINTS" id="PR00793">
    <property type="entry name" value="PROAMNOPTASE"/>
</dbReference>
<protein>
    <recommendedName>
        <fullName evidence="4">Prolyl aminopeptidase</fullName>
    </recommendedName>
</protein>
<dbReference type="InterPro" id="IPR002410">
    <property type="entry name" value="Peptidase_S33"/>
</dbReference>
<dbReference type="SUPFAM" id="SSF53474">
    <property type="entry name" value="alpha/beta-Hydrolases"/>
    <property type="match status" value="1"/>
</dbReference>